<gene>
    <name evidence="1" type="ORF">L2Y54_04670</name>
</gene>
<proteinExistence type="predicted"/>
<dbReference type="RefSeq" id="WP_236500191.1">
    <property type="nucleotide sequence ID" value="NZ_CP091244.1"/>
</dbReference>
<dbReference type="EMBL" id="CP091244">
    <property type="protein sequence ID" value="UJS25338.1"/>
    <property type="molecule type" value="Genomic_DNA"/>
</dbReference>
<keyword evidence="2" id="KW-1185">Reference proteome</keyword>
<organism evidence="1 2">
    <name type="scientific">Thiothrix winogradskyi</name>
    <dbReference type="NCBI Taxonomy" id="96472"/>
    <lineage>
        <taxon>Bacteria</taxon>
        <taxon>Pseudomonadati</taxon>
        <taxon>Pseudomonadota</taxon>
        <taxon>Gammaproteobacteria</taxon>
        <taxon>Thiotrichales</taxon>
        <taxon>Thiotrichaceae</taxon>
        <taxon>Thiothrix</taxon>
    </lineage>
</organism>
<reference evidence="1" key="1">
    <citation type="journal article" date="2022" name="Microorganisms">
        <title>Two New Species of Filamentous Sulfur Bacteria of the Genus Thiothrix, Thiothrix winogradskyi sp. nov. and 'Candidatus Thiothrix sulfatifontis' sp. nov.</title>
        <authorList>
            <person name="Ravin N.V."/>
            <person name="Rossetti S."/>
            <person name="Beletsky A.V."/>
            <person name="Kadnikov V.V."/>
            <person name="Rudenko T.S."/>
            <person name="Smolyakov D.D."/>
            <person name="Moskvitina M.I."/>
            <person name="Gureeva M.V."/>
            <person name="Mardanov A.V."/>
            <person name="Grabovich M.Y."/>
        </authorList>
    </citation>
    <scope>NUCLEOTIDE SEQUENCE</scope>
    <source>
        <strain evidence="1">CT3</strain>
    </source>
</reference>
<dbReference type="Proteomes" id="UP001054801">
    <property type="component" value="Chromosome"/>
</dbReference>
<accession>A0ABY3T1P9</accession>
<evidence type="ECO:0000313" key="1">
    <source>
        <dbReference type="EMBL" id="UJS25338.1"/>
    </source>
</evidence>
<sequence length="282" mass="32293">MSEEDDVRSKLLAAGWKQGTCIDAQEALKTIPDVSEYHKQLLESESNCLLIITLYDCAVINDSFEKEPLITYVIAKPIDGINPNNALSKNSRTLHFNLMVDGKEYPFEINAGSFGVFCRKVLLSLFPLRKVTFDEKTKRVFLKWIQRRITQATFPDNFDRRLNKNKRSKLFDKYDDKNVTGVYLRLSPRHAELPESEVYDASIIVAVSDSEARKFMKENETALLMQLDSFFNSLTGINLIEKQIFAEGQLTLSLLRDYDLWSPEYNSFKSNPEGIPPVDLDG</sequence>
<protein>
    <submittedName>
        <fullName evidence="1">Uncharacterized protein</fullName>
    </submittedName>
</protein>
<name>A0ABY3T1P9_9GAMM</name>
<evidence type="ECO:0000313" key="2">
    <source>
        <dbReference type="Proteomes" id="UP001054801"/>
    </source>
</evidence>